<evidence type="ECO:0000259" key="1">
    <source>
        <dbReference type="Pfam" id="PF01936"/>
    </source>
</evidence>
<dbReference type="InterPro" id="IPR047140">
    <property type="entry name" value="LabA"/>
</dbReference>
<reference evidence="2 3" key="1">
    <citation type="submission" date="2018-06" db="EMBL/GenBank/DDBJ databases">
        <title>Comparative genomics of Brasilonema spp. strains.</title>
        <authorList>
            <person name="Alvarenga D.O."/>
            <person name="Fiore M.F."/>
            <person name="Varani A.M."/>
        </authorList>
    </citation>
    <scope>NUCLEOTIDE SEQUENCE [LARGE SCALE GENOMIC DNA]</scope>
    <source>
        <strain evidence="2 3">CENA114</strain>
    </source>
</reference>
<keyword evidence="3" id="KW-1185">Reference proteome</keyword>
<dbReference type="PANTHER" id="PTHR35458:SF8">
    <property type="entry name" value="SLR0650 PROTEIN"/>
    <property type="match status" value="1"/>
</dbReference>
<protein>
    <submittedName>
        <fullName evidence="2">NYN domain-containing protein</fullName>
    </submittedName>
</protein>
<sequence length="218" mass="24960">MQLLPRPQHNNQRRLKLEPEPLLNMTQLSAFEKPNTVSANTLQPCEKNNPDKKLDQRIAIFIDGANLFYSAMHLNLEIDYTKLLRYLTKKRQLLRAYFYTGVDYTNDKQQGFLMWMSRNGYRVVSKELIVLPNGSKKADLDVEIAVDMMTLARYCDTLVLLSGDGDLAYAVDNITYRGVKVEVVGLGCMTNESLIRVADSYTDLELIKQDIQKKVSTQ</sequence>
<dbReference type="GO" id="GO:0004540">
    <property type="term" value="F:RNA nuclease activity"/>
    <property type="evidence" value="ECO:0007669"/>
    <property type="project" value="InterPro"/>
</dbReference>
<dbReference type="KEGG" id="bsen:DP114_12295"/>
<gene>
    <name evidence="2" type="ORF">DP114_12295</name>
</gene>
<dbReference type="InterPro" id="IPR021139">
    <property type="entry name" value="NYN"/>
</dbReference>
<dbReference type="Pfam" id="PF01936">
    <property type="entry name" value="NYN"/>
    <property type="match status" value="1"/>
</dbReference>
<dbReference type="Gene3D" id="3.40.50.1010">
    <property type="entry name" value="5'-nuclease"/>
    <property type="match status" value="1"/>
</dbReference>
<name>A0A856MHI3_9CYAN</name>
<dbReference type="AlphaFoldDB" id="A0A856MHI3"/>
<dbReference type="EMBL" id="CP030118">
    <property type="protein sequence ID" value="QDL08567.1"/>
    <property type="molecule type" value="Genomic_DNA"/>
</dbReference>
<dbReference type="Proteomes" id="UP000503129">
    <property type="component" value="Chromosome"/>
</dbReference>
<dbReference type="PANTHER" id="PTHR35458">
    <property type="entry name" value="SLR0755 PROTEIN"/>
    <property type="match status" value="1"/>
</dbReference>
<evidence type="ECO:0000313" key="3">
    <source>
        <dbReference type="Proteomes" id="UP000503129"/>
    </source>
</evidence>
<accession>A0A856MHI3</accession>
<dbReference type="CDD" id="cd10911">
    <property type="entry name" value="PIN_LabA"/>
    <property type="match status" value="1"/>
</dbReference>
<feature type="domain" description="NYN" evidence="1">
    <location>
        <begin position="57"/>
        <end position="205"/>
    </location>
</feature>
<organism evidence="2 3">
    <name type="scientific">Brasilonema sennae CENA114</name>
    <dbReference type="NCBI Taxonomy" id="415709"/>
    <lineage>
        <taxon>Bacteria</taxon>
        <taxon>Bacillati</taxon>
        <taxon>Cyanobacteriota</taxon>
        <taxon>Cyanophyceae</taxon>
        <taxon>Nostocales</taxon>
        <taxon>Scytonemataceae</taxon>
        <taxon>Brasilonema</taxon>
        <taxon>Bromeliae group (in: Brasilonema)</taxon>
    </lineage>
</organism>
<dbReference type="RefSeq" id="WP_171976193.1">
    <property type="nucleotide sequence ID" value="NZ_CAWOXK010000001.1"/>
</dbReference>
<proteinExistence type="predicted"/>
<evidence type="ECO:0000313" key="2">
    <source>
        <dbReference type="EMBL" id="QDL08567.1"/>
    </source>
</evidence>